<evidence type="ECO:0000313" key="2">
    <source>
        <dbReference type="EMBL" id="QEX20034.1"/>
    </source>
</evidence>
<dbReference type="Proteomes" id="UP000326202">
    <property type="component" value="Chromosome"/>
</dbReference>
<dbReference type="AlphaFoldDB" id="A0A5J6MRI4"/>
<dbReference type="InterPro" id="IPR029787">
    <property type="entry name" value="Nucleotide_cyclase"/>
</dbReference>
<keyword evidence="3" id="KW-1185">Reference proteome</keyword>
<dbReference type="SUPFAM" id="SSF55073">
    <property type="entry name" value="Nucleotide cyclase"/>
    <property type="match status" value="1"/>
</dbReference>
<accession>A0A5J6MRI4</accession>
<dbReference type="PANTHER" id="PTHR43081:SF11">
    <property type="entry name" value="BLR2264 PROTEIN"/>
    <property type="match status" value="1"/>
</dbReference>
<dbReference type="Pfam" id="PF00211">
    <property type="entry name" value="Guanylate_cyc"/>
    <property type="match status" value="1"/>
</dbReference>
<dbReference type="InterPro" id="IPR001054">
    <property type="entry name" value="A/G_cyclase"/>
</dbReference>
<dbReference type="PANTHER" id="PTHR43081">
    <property type="entry name" value="ADENYLATE CYCLASE, TERMINAL-DIFFERENTIATION SPECIFIC-RELATED"/>
    <property type="match status" value="1"/>
</dbReference>
<dbReference type="KEGG" id="htq:FRZ44_53490"/>
<dbReference type="CDD" id="cd07302">
    <property type="entry name" value="CHD"/>
    <property type="match status" value="1"/>
</dbReference>
<dbReference type="RefSeq" id="WP_151180040.1">
    <property type="nucleotide sequence ID" value="NZ_CP042906.1"/>
</dbReference>
<evidence type="ECO:0000259" key="1">
    <source>
        <dbReference type="PROSITE" id="PS50125"/>
    </source>
</evidence>
<name>A0A5J6MRI4_9PROT</name>
<dbReference type="InterPro" id="IPR050697">
    <property type="entry name" value="Adenylyl/Guanylyl_Cyclase_3/4"/>
</dbReference>
<dbReference type="EMBL" id="CP042906">
    <property type="protein sequence ID" value="QEX20034.1"/>
    <property type="molecule type" value="Genomic_DNA"/>
</dbReference>
<proteinExistence type="predicted"/>
<dbReference type="GO" id="GO:0035556">
    <property type="term" value="P:intracellular signal transduction"/>
    <property type="evidence" value="ECO:0007669"/>
    <property type="project" value="InterPro"/>
</dbReference>
<dbReference type="OrthoDB" id="9762462at2"/>
<dbReference type="GO" id="GO:0004016">
    <property type="term" value="F:adenylate cyclase activity"/>
    <property type="evidence" value="ECO:0007669"/>
    <property type="project" value="UniProtKB-ARBA"/>
</dbReference>
<reference evidence="2 3" key="1">
    <citation type="submission" date="2019-08" db="EMBL/GenBank/DDBJ databases">
        <title>Hyperibacter terrae gen. nov., sp. nov. and Hyperibacter viscosus sp. nov., two new members in the family Rhodospirillaceae isolated from the rhizosphere of Hypericum perforatum.</title>
        <authorList>
            <person name="Noviana Z."/>
        </authorList>
    </citation>
    <scope>NUCLEOTIDE SEQUENCE [LARGE SCALE GENOMIC DNA]</scope>
    <source>
        <strain evidence="2 3">R5913</strain>
    </source>
</reference>
<dbReference type="Gene3D" id="3.30.70.1230">
    <property type="entry name" value="Nucleotide cyclase"/>
    <property type="match status" value="1"/>
</dbReference>
<dbReference type="SMART" id="SM00044">
    <property type="entry name" value="CYCc"/>
    <property type="match status" value="1"/>
</dbReference>
<dbReference type="GO" id="GO:0006171">
    <property type="term" value="P:cAMP biosynthetic process"/>
    <property type="evidence" value="ECO:0007669"/>
    <property type="project" value="TreeGrafter"/>
</dbReference>
<protein>
    <submittedName>
        <fullName evidence="2">Adenylate cyclase</fullName>
    </submittedName>
</protein>
<organism evidence="2 3">
    <name type="scientific">Hypericibacter terrae</name>
    <dbReference type="NCBI Taxonomy" id="2602015"/>
    <lineage>
        <taxon>Bacteria</taxon>
        <taxon>Pseudomonadati</taxon>
        <taxon>Pseudomonadota</taxon>
        <taxon>Alphaproteobacteria</taxon>
        <taxon>Rhodospirillales</taxon>
        <taxon>Dongiaceae</taxon>
        <taxon>Hypericibacter</taxon>
    </lineage>
</organism>
<gene>
    <name evidence="2" type="ORF">FRZ44_53490</name>
</gene>
<evidence type="ECO:0000313" key="3">
    <source>
        <dbReference type="Proteomes" id="UP000326202"/>
    </source>
</evidence>
<sequence length="438" mass="48228">MVDFLTDANSRVYAEASMPQTLTDQPLTEEPQTSVAAPAPCADPVAHWLLIDGREQKSSEGLIEGFCRRLVESGFPLFRFFVSVRTLHPQVAAQGFHWWRNREQIKIVPREHGIYEEPAYLDSPIRLLHERRVNEVRRRIEDPATPIDFPILKDLKAEGVTDYLALPVLFTSGTINTLAIASDRAGGFTAQEIAYFKGLIPIFTIALEVRETKRIASTLLDTYLGHDAGQRVLQGQIRRGAGVTMAAAIFYCDLRGFTALSESMAPDQVIELLNDYFGCMAAPVQALGGEVLKFIGDAMLAIFPIADDLDRDRACRTALKAARQALTALDELNLGRREAGEATLEVGLALHTGTVMYGNIGAPDRLDFTVIGHAVNLTTRLERLCRQLGRRLVASERFASPCGIEMVPLGHFELPGVHVAQAVFGLPDEVSRLSHDPA</sequence>
<dbReference type="PROSITE" id="PS50125">
    <property type="entry name" value="GUANYLATE_CYCLASE_2"/>
    <property type="match status" value="1"/>
</dbReference>
<feature type="domain" description="Guanylate cyclase" evidence="1">
    <location>
        <begin position="248"/>
        <end position="382"/>
    </location>
</feature>